<organism evidence="9 10">
    <name type="scientific">Albidovulum sediminicola</name>
    <dbReference type="NCBI Taxonomy" id="2984331"/>
    <lineage>
        <taxon>Bacteria</taxon>
        <taxon>Pseudomonadati</taxon>
        <taxon>Pseudomonadota</taxon>
        <taxon>Alphaproteobacteria</taxon>
        <taxon>Rhodobacterales</taxon>
        <taxon>Paracoccaceae</taxon>
        <taxon>Albidovulum</taxon>
    </lineage>
</organism>
<evidence type="ECO:0000256" key="4">
    <source>
        <dbReference type="ARBA" id="ARBA00023002"/>
    </source>
</evidence>
<dbReference type="Gene3D" id="3.40.30.10">
    <property type="entry name" value="Glutaredoxin"/>
    <property type="match status" value="1"/>
</dbReference>
<feature type="domain" description="Thioredoxin" evidence="8">
    <location>
        <begin position="23"/>
        <end position="221"/>
    </location>
</feature>
<evidence type="ECO:0000256" key="7">
    <source>
        <dbReference type="SAM" id="SignalP"/>
    </source>
</evidence>
<gene>
    <name evidence="9" type="ORF">OE647_01575</name>
</gene>
<comment type="similarity">
    <text evidence="2">Belongs to the thioredoxin family. DsbA subfamily.</text>
</comment>
<name>A0ABT2YX28_9RHOB</name>
<evidence type="ECO:0000259" key="8">
    <source>
        <dbReference type="PROSITE" id="PS51352"/>
    </source>
</evidence>
<feature type="signal peptide" evidence="7">
    <location>
        <begin position="1"/>
        <end position="22"/>
    </location>
</feature>
<proteinExistence type="inferred from homology"/>
<dbReference type="PANTHER" id="PTHR13887">
    <property type="entry name" value="GLUTATHIONE S-TRANSFERASE KAPPA"/>
    <property type="match status" value="1"/>
</dbReference>
<comment type="caution">
    <text evidence="9">The sequence shown here is derived from an EMBL/GenBank/DDBJ whole genome shotgun (WGS) entry which is preliminary data.</text>
</comment>
<dbReference type="EMBL" id="JAOWLA010000001">
    <property type="protein sequence ID" value="MCV2863424.1"/>
    <property type="molecule type" value="Genomic_DNA"/>
</dbReference>
<feature type="chain" id="PRO_5045288119" evidence="7">
    <location>
        <begin position="23"/>
        <end position="222"/>
    </location>
</feature>
<dbReference type="PROSITE" id="PS51352">
    <property type="entry name" value="THIOREDOXIN_2"/>
    <property type="match status" value="1"/>
</dbReference>
<dbReference type="InterPro" id="IPR036249">
    <property type="entry name" value="Thioredoxin-like_sf"/>
</dbReference>
<evidence type="ECO:0000256" key="6">
    <source>
        <dbReference type="ARBA" id="ARBA00023284"/>
    </source>
</evidence>
<protein>
    <submittedName>
        <fullName evidence="9">DsbA family protein</fullName>
    </submittedName>
</protein>
<sequence length="222" mass="24144">MSKKIKLAAVVAAGVVAGGWWAAQPEATLPPTLSIAADAQTATESEAAQIPDMVMGQEDAPVTVVEYASFTCPHCQRFHETVFGELKANYIDTGKVKFVYREVYFDKFGLWAAMVARCGGTDKYFGISDIIYDTQKDWLKAENEAGIADNLRKIGLKAGIAPDTLDACLNDNDTARAMVATYQANATKDDISGTPSFIIDGQKYSNMSYEDFAQILDEKLAN</sequence>
<keyword evidence="10" id="KW-1185">Reference proteome</keyword>
<comment type="function">
    <text evidence="1">May be required for disulfide bond formation in some proteins.</text>
</comment>
<evidence type="ECO:0000256" key="5">
    <source>
        <dbReference type="ARBA" id="ARBA00023157"/>
    </source>
</evidence>
<keyword evidence="4" id="KW-0560">Oxidoreductase</keyword>
<evidence type="ECO:0000256" key="3">
    <source>
        <dbReference type="ARBA" id="ARBA00022729"/>
    </source>
</evidence>
<evidence type="ECO:0000256" key="1">
    <source>
        <dbReference type="ARBA" id="ARBA00003565"/>
    </source>
</evidence>
<dbReference type="SUPFAM" id="SSF52833">
    <property type="entry name" value="Thioredoxin-like"/>
    <property type="match status" value="1"/>
</dbReference>
<dbReference type="InterPro" id="IPR012336">
    <property type="entry name" value="Thioredoxin-like_fold"/>
</dbReference>
<dbReference type="InterPro" id="IPR013766">
    <property type="entry name" value="Thioredoxin_domain"/>
</dbReference>
<evidence type="ECO:0000313" key="9">
    <source>
        <dbReference type="EMBL" id="MCV2863424.1"/>
    </source>
</evidence>
<keyword evidence="6" id="KW-0676">Redox-active center</keyword>
<dbReference type="Pfam" id="PF13462">
    <property type="entry name" value="Thioredoxin_4"/>
    <property type="match status" value="1"/>
</dbReference>
<keyword evidence="5" id="KW-1015">Disulfide bond</keyword>
<reference evidence="9 10" key="1">
    <citation type="submission" date="2022-10" db="EMBL/GenBank/DDBJ databases">
        <title>Defluviimonas sp. nov., isolated from ocean surface water.</title>
        <authorList>
            <person name="He W."/>
            <person name="Wang L."/>
            <person name="Zhang D.-F."/>
        </authorList>
    </citation>
    <scope>NUCLEOTIDE SEQUENCE [LARGE SCALE GENOMIC DNA]</scope>
    <source>
        <strain evidence="9 10">WL0075</strain>
    </source>
</reference>
<evidence type="ECO:0000256" key="2">
    <source>
        <dbReference type="ARBA" id="ARBA00005791"/>
    </source>
</evidence>
<evidence type="ECO:0000313" key="10">
    <source>
        <dbReference type="Proteomes" id="UP001652503"/>
    </source>
</evidence>
<dbReference type="Proteomes" id="UP001652503">
    <property type="component" value="Unassembled WGS sequence"/>
</dbReference>
<dbReference type="PANTHER" id="PTHR13887:SF14">
    <property type="entry name" value="DISULFIDE BOND FORMATION PROTEIN D"/>
    <property type="match status" value="1"/>
</dbReference>
<dbReference type="RefSeq" id="WP_263719830.1">
    <property type="nucleotide sequence ID" value="NZ_JAOWLA010000001.1"/>
</dbReference>
<accession>A0ABT2YX28</accession>
<keyword evidence="3 7" id="KW-0732">Signal</keyword>